<dbReference type="InterPro" id="IPR045176">
    <property type="entry name" value="Got1"/>
</dbReference>
<dbReference type="CTD" id="51026"/>
<dbReference type="KEGG" id="aplc:110975012"/>
<evidence type="ECO:0000256" key="1">
    <source>
        <dbReference type="ARBA" id="ARBA00004653"/>
    </source>
</evidence>
<evidence type="ECO:0000313" key="9">
    <source>
        <dbReference type="RefSeq" id="XP_022082756.1"/>
    </source>
</evidence>
<dbReference type="Pfam" id="PF04178">
    <property type="entry name" value="Got1"/>
    <property type="match status" value="1"/>
</dbReference>
<dbReference type="GeneID" id="110975012"/>
<keyword evidence="4" id="KW-0333">Golgi apparatus</keyword>
<dbReference type="GO" id="GO:0005783">
    <property type="term" value="C:endoplasmic reticulum"/>
    <property type="evidence" value="ECO:0007669"/>
    <property type="project" value="TreeGrafter"/>
</dbReference>
<comment type="similarity">
    <text evidence="6">Belongs to the GOT1 family.</text>
</comment>
<dbReference type="PANTHER" id="PTHR21493:SF9">
    <property type="entry name" value="GOLGI TRANSPORT PROTEIN 1-RELATED"/>
    <property type="match status" value="1"/>
</dbReference>
<dbReference type="GO" id="GO:0005829">
    <property type="term" value="C:cytosol"/>
    <property type="evidence" value="ECO:0007669"/>
    <property type="project" value="GOC"/>
</dbReference>
<evidence type="ECO:0000256" key="7">
    <source>
        <dbReference type="SAM" id="Phobius"/>
    </source>
</evidence>
<dbReference type="GO" id="GO:0006888">
    <property type="term" value="P:endoplasmic reticulum to Golgi vesicle-mediated transport"/>
    <property type="evidence" value="ECO:0007669"/>
    <property type="project" value="InterPro"/>
</dbReference>
<gene>
    <name evidence="9" type="primary">LOC110975012</name>
</gene>
<feature type="transmembrane region" description="Helical" evidence="7">
    <location>
        <begin position="65"/>
        <end position="85"/>
    </location>
</feature>
<dbReference type="GO" id="GO:0042147">
    <property type="term" value="P:retrograde transport, endosome to Golgi"/>
    <property type="evidence" value="ECO:0007669"/>
    <property type="project" value="InterPro"/>
</dbReference>
<dbReference type="InterPro" id="IPR007305">
    <property type="entry name" value="Vesicle_transpt_Got1/SFT2"/>
</dbReference>
<evidence type="ECO:0000313" key="8">
    <source>
        <dbReference type="Proteomes" id="UP000694845"/>
    </source>
</evidence>
<evidence type="ECO:0000256" key="4">
    <source>
        <dbReference type="ARBA" id="ARBA00023034"/>
    </source>
</evidence>
<dbReference type="OMA" id="LMGWPIV"/>
<keyword evidence="2 7" id="KW-0812">Transmembrane</keyword>
<dbReference type="PANTHER" id="PTHR21493">
    <property type="entry name" value="CGI-141-RELATED/LIPASE CONTAINING PROTEIN"/>
    <property type="match status" value="1"/>
</dbReference>
<comment type="subcellular location">
    <subcellularLocation>
        <location evidence="1">Golgi apparatus membrane</location>
        <topology evidence="1">Multi-pass membrane protein</topology>
    </subcellularLocation>
</comment>
<feature type="transmembrane region" description="Helical" evidence="7">
    <location>
        <begin position="36"/>
        <end position="53"/>
    </location>
</feature>
<feature type="transmembrane region" description="Helical" evidence="7">
    <location>
        <begin position="12"/>
        <end position="30"/>
    </location>
</feature>
<keyword evidence="3 7" id="KW-1133">Transmembrane helix</keyword>
<accession>A0A8B7XS16</accession>
<evidence type="ECO:0000256" key="6">
    <source>
        <dbReference type="ARBA" id="ARBA00025799"/>
    </source>
</evidence>
<keyword evidence="8" id="KW-1185">Reference proteome</keyword>
<evidence type="ECO:0000256" key="5">
    <source>
        <dbReference type="ARBA" id="ARBA00023136"/>
    </source>
</evidence>
<evidence type="ECO:0000256" key="3">
    <source>
        <dbReference type="ARBA" id="ARBA00022989"/>
    </source>
</evidence>
<proteinExistence type="inferred from homology"/>
<dbReference type="AlphaFoldDB" id="A0A8B7XS16"/>
<organism evidence="8 9">
    <name type="scientific">Acanthaster planci</name>
    <name type="common">Crown-of-thorns starfish</name>
    <dbReference type="NCBI Taxonomy" id="133434"/>
    <lineage>
        <taxon>Eukaryota</taxon>
        <taxon>Metazoa</taxon>
        <taxon>Echinodermata</taxon>
        <taxon>Eleutherozoa</taxon>
        <taxon>Asterozoa</taxon>
        <taxon>Asteroidea</taxon>
        <taxon>Valvatacea</taxon>
        <taxon>Valvatida</taxon>
        <taxon>Acanthasteridae</taxon>
        <taxon>Acanthaster</taxon>
    </lineage>
</organism>
<sequence>MFEVSDFQKIGIGLTGFGAFFLFLGVIFLFDKGLLAIGNILFLAGLACVIGLERTFRFFFQQHKLKATGFFIGGMVIVLIGWPLVGMLVETYGFFLLFRGFFPVIINFLRRVPVLSTILSLPGINGFLMRFEERNPMV</sequence>
<protein>
    <submittedName>
        <fullName evidence="9">Vesicle transport protein GOT1B-like</fullName>
    </submittedName>
</protein>
<dbReference type="GO" id="GO:0000139">
    <property type="term" value="C:Golgi membrane"/>
    <property type="evidence" value="ECO:0007669"/>
    <property type="project" value="UniProtKB-SubCell"/>
</dbReference>
<dbReference type="Proteomes" id="UP000694845">
    <property type="component" value="Unplaced"/>
</dbReference>
<keyword evidence="5 7" id="KW-0472">Membrane</keyword>
<name>A0A8B7XS16_ACAPL</name>
<dbReference type="RefSeq" id="XP_022082756.1">
    <property type="nucleotide sequence ID" value="XM_022227064.1"/>
</dbReference>
<evidence type="ECO:0000256" key="2">
    <source>
        <dbReference type="ARBA" id="ARBA00022692"/>
    </source>
</evidence>
<reference evidence="9" key="1">
    <citation type="submission" date="2025-08" db="UniProtKB">
        <authorList>
            <consortium name="RefSeq"/>
        </authorList>
    </citation>
    <scope>IDENTIFICATION</scope>
</reference>
<dbReference type="OrthoDB" id="204784at2759"/>